<proteinExistence type="predicted"/>
<comment type="caution">
    <text evidence="1">The sequence shown here is derived from an EMBL/GenBank/DDBJ whole genome shotgun (WGS) entry which is preliminary data.</text>
</comment>
<dbReference type="EMBL" id="JAPDRQ010000161">
    <property type="protein sequence ID" value="KAJ9653252.1"/>
    <property type="molecule type" value="Genomic_DNA"/>
</dbReference>
<gene>
    <name evidence="1" type="ORF">H2198_007555</name>
</gene>
<accession>A0ACC3A055</accession>
<evidence type="ECO:0000313" key="2">
    <source>
        <dbReference type="Proteomes" id="UP001172386"/>
    </source>
</evidence>
<name>A0ACC3A055_9EURO</name>
<dbReference type="Proteomes" id="UP001172386">
    <property type="component" value="Unassembled WGS sequence"/>
</dbReference>
<reference evidence="1" key="1">
    <citation type="submission" date="2022-10" db="EMBL/GenBank/DDBJ databases">
        <title>Culturing micro-colonial fungi from biological soil crusts in the Mojave desert and describing Neophaeococcomyces mojavensis, and introducing the new genera and species Taxawa tesnikishii.</title>
        <authorList>
            <person name="Kurbessoian T."/>
            <person name="Stajich J.E."/>
        </authorList>
    </citation>
    <scope>NUCLEOTIDE SEQUENCE</scope>
    <source>
        <strain evidence="1">JES_112</strain>
    </source>
</reference>
<organism evidence="1 2">
    <name type="scientific">Neophaeococcomyces mojaviensis</name>
    <dbReference type="NCBI Taxonomy" id="3383035"/>
    <lineage>
        <taxon>Eukaryota</taxon>
        <taxon>Fungi</taxon>
        <taxon>Dikarya</taxon>
        <taxon>Ascomycota</taxon>
        <taxon>Pezizomycotina</taxon>
        <taxon>Eurotiomycetes</taxon>
        <taxon>Chaetothyriomycetidae</taxon>
        <taxon>Chaetothyriales</taxon>
        <taxon>Chaetothyriales incertae sedis</taxon>
        <taxon>Neophaeococcomyces</taxon>
    </lineage>
</organism>
<protein>
    <submittedName>
        <fullName evidence="1">Uncharacterized protein</fullName>
    </submittedName>
</protein>
<sequence>MSLDSNHPAMYYIHSLPQHIKRKPVNPSSPFAKKTASATYTSVPHIPAESILQSLWTPSWLTKPALFTFVALFTSLWLALIVLWRASISQSGFPLSLSTSHYAWTYGPTAVLVLVIGLWRQVVYYCKATQAWQEMSRGPSLAERSMLLDYMWPMMPTTLWVSVKYRHLPVTSSITSFLLLKLVTVISTTLLVLQPTELSMHVPIQLQGTFNATAFMATLFPAGESLTINADGEITYPFGSLYNGLSDPVYANVSFNPVYAYLSLLTGQDVGNNSIEDNMVFPTVQVEAMTSNMTSVTSTVGVSESRADCEIADVKVFRCSTRLCLTLDTETCRVGYQNIRDSNGQLTNQTMITKYSSRDPYLFQRVDCGDDINRPGDAYPSPFGYLSATTPYTYRYALIATTYLDRERDFLNSTVQEFDILGTMNTSAVLCKIEYDIRPRKLIKDLLADSYIVETEEAGSPEKLPGLTDVQFSEIIVSTIYGARAIFNLEVTLDSSEVIAESMFQLMMKTLNENASVENLLDPKTMRDAATNVLTGLGAQLMSQSFIVSQITDISGKATYTENRLHVGSVPLWGMIVGFVLVSLLTLSMKFTITRDVVLHDPNSLATHATILAASPTVQELLQGCGGLRLSQIRGKIAGMRFRTTTNNSFGIETIKDSQPAHGSSKEHEREATSKKEWMPVFAQKPMIAVALSLPILAIIVLEVLYKLSVSNNGVLNVAGDDTLASYAIRYSSVVVVLILANVFSSLDFVIATFTIFSALRSGGVSARRSVLNRMNGCLPPLAFYIAVRDKHYGAALSNAASTISTVLPIIVSGLWKYNDMNIVQNAVSAFQATQWDPQWNSSSIDNGATTLFNNIQHGSATMPPTIWEDLVMPNVEDISFEANNSRDTFANASISFLLTVPALRPRLTCVLISPSQIEIGREAWTQGPISYHYVNAKVGTVVDIPPSCNQVLQEALNVIAMNESCCNTPPSANSWKGDLIDLQFRPKSGSEVRSNISNTSLPYTVDGCPSLGAMFAFYNSAMVAENVTAIICHQQIQQVITNVTYIRDSNNSLIVDETQPPLPDEDRATYLTNSDTGFASFTYNIIQHLTDNLTLFEQPSSPKYENVLGSGYAQYFDPFFNHLIYGPNGTTVDALNGPQNTKQFIEAVDTLYRKYMVHVINSNFRDVKPSSTPFPSDNTRQSSPINPIVYGTATGPIKPRLCIVPGPKLTLQILLGVMSVLGSAAYVLVDLRGTLPRNLCSIASTMALLAGSEMCARGYTTEDTAEDAKDLVQRWEEQVFSLGWWNSGEGAAREERFGIDVGVANRLGFRGRRGWRMDWR</sequence>
<keyword evidence="2" id="KW-1185">Reference proteome</keyword>
<evidence type="ECO:0000313" key="1">
    <source>
        <dbReference type="EMBL" id="KAJ9653252.1"/>
    </source>
</evidence>